<proteinExistence type="predicted"/>
<evidence type="ECO:0000256" key="1">
    <source>
        <dbReference type="SAM" id="MobiDB-lite"/>
    </source>
</evidence>
<gene>
    <name evidence="2" type="ORF">RIMI_LOCUS4114741</name>
</gene>
<comment type="caution">
    <text evidence="2">The sequence shown here is derived from an EMBL/GenBank/DDBJ whole genome shotgun (WGS) entry which is preliminary data.</text>
</comment>
<feature type="region of interest" description="Disordered" evidence="1">
    <location>
        <begin position="1"/>
        <end position="26"/>
    </location>
</feature>
<accession>A0ABN9L0H6</accession>
<organism evidence="2 3">
    <name type="scientific">Ranitomeya imitator</name>
    <name type="common">mimic poison frog</name>
    <dbReference type="NCBI Taxonomy" id="111125"/>
    <lineage>
        <taxon>Eukaryota</taxon>
        <taxon>Metazoa</taxon>
        <taxon>Chordata</taxon>
        <taxon>Craniata</taxon>
        <taxon>Vertebrata</taxon>
        <taxon>Euteleostomi</taxon>
        <taxon>Amphibia</taxon>
        <taxon>Batrachia</taxon>
        <taxon>Anura</taxon>
        <taxon>Neobatrachia</taxon>
        <taxon>Hyloidea</taxon>
        <taxon>Dendrobatidae</taxon>
        <taxon>Dendrobatinae</taxon>
        <taxon>Ranitomeya</taxon>
    </lineage>
</organism>
<evidence type="ECO:0000313" key="3">
    <source>
        <dbReference type="Proteomes" id="UP001176940"/>
    </source>
</evidence>
<dbReference type="Proteomes" id="UP001176940">
    <property type="component" value="Unassembled WGS sequence"/>
</dbReference>
<dbReference type="EMBL" id="CAUEEQ010006470">
    <property type="protein sequence ID" value="CAJ0930113.1"/>
    <property type="molecule type" value="Genomic_DNA"/>
</dbReference>
<sequence>MSQIMSGFRKEKEKAVSSKTEKSSKFSRTYPLLPNLTGVKKQIFSKNPPATVINTNEKEGPENGTFGALCTGGHVVKYETEREKERMEQRGTRNSS</sequence>
<feature type="compositionally biased region" description="Basic and acidic residues" evidence="1">
    <location>
        <begin position="8"/>
        <end position="24"/>
    </location>
</feature>
<evidence type="ECO:0000313" key="2">
    <source>
        <dbReference type="EMBL" id="CAJ0930113.1"/>
    </source>
</evidence>
<name>A0ABN9L0H6_9NEOB</name>
<protein>
    <submittedName>
        <fullName evidence="2">Uncharacterized protein</fullName>
    </submittedName>
</protein>
<keyword evidence="3" id="KW-1185">Reference proteome</keyword>
<reference evidence="2" key="1">
    <citation type="submission" date="2023-07" db="EMBL/GenBank/DDBJ databases">
        <authorList>
            <person name="Stuckert A."/>
        </authorList>
    </citation>
    <scope>NUCLEOTIDE SEQUENCE</scope>
</reference>